<dbReference type="SUPFAM" id="SSF53335">
    <property type="entry name" value="S-adenosyl-L-methionine-dependent methyltransferases"/>
    <property type="match status" value="1"/>
</dbReference>
<evidence type="ECO:0000313" key="3">
    <source>
        <dbReference type="Proteomes" id="UP000176504"/>
    </source>
</evidence>
<evidence type="ECO:0000313" key="2">
    <source>
        <dbReference type="EMBL" id="OGC55097.1"/>
    </source>
</evidence>
<dbReference type="Gene3D" id="3.40.50.150">
    <property type="entry name" value="Vaccinia Virus protein VP39"/>
    <property type="match status" value="1"/>
</dbReference>
<dbReference type="PANTHER" id="PTHR43591">
    <property type="entry name" value="METHYLTRANSFERASE"/>
    <property type="match status" value="1"/>
</dbReference>
<reference evidence="2 3" key="1">
    <citation type="journal article" date="2016" name="Nat. Commun.">
        <title>Thousands of microbial genomes shed light on interconnected biogeochemical processes in an aquifer system.</title>
        <authorList>
            <person name="Anantharaman K."/>
            <person name="Brown C.T."/>
            <person name="Hug L.A."/>
            <person name="Sharon I."/>
            <person name="Castelle C.J."/>
            <person name="Probst A.J."/>
            <person name="Thomas B.C."/>
            <person name="Singh A."/>
            <person name="Wilkins M.J."/>
            <person name="Karaoz U."/>
            <person name="Brodie E.L."/>
            <person name="Williams K.H."/>
            <person name="Hubbard S.S."/>
            <person name="Banfield J.F."/>
        </authorList>
    </citation>
    <scope>NUCLEOTIDE SEQUENCE [LARGE SCALE GENOMIC DNA]</scope>
</reference>
<gene>
    <name evidence="2" type="ORF">A3A78_03920</name>
</gene>
<proteinExistence type="predicted"/>
<name>A0A1F4VD70_UNCKA</name>
<sequence>MEEKTKTTIEQVERYWSKQSEMYLNTDERGFGAVIYSGMPIWFNSFFNHYQQKAFMTLTEGINFSGLSALDVGSGVGRWSHILYKKGCKVIGIDFEKSRLQKAKKNPNLKNITFKNMSVVNLEFEDNIFDFTNSITVLQHIPHENKSTAIKEVCRATKKGGYILIIELIDLFDDAPHVFPLSDKGWIDIFANNGCELIKKVGCEFSPLLRILRYIRYVLTKKKNIDKSTGRITLSKFELLIMRVVILLSYPIEEVCVSITPAKYARHGGYLFKKLSKRKKEF</sequence>
<organism evidence="2 3">
    <name type="scientific">candidate division WWE3 bacterium RIFCSPLOWO2_01_FULL_41_18</name>
    <dbReference type="NCBI Taxonomy" id="1802625"/>
    <lineage>
        <taxon>Bacteria</taxon>
        <taxon>Katanobacteria</taxon>
    </lineage>
</organism>
<dbReference type="AlphaFoldDB" id="A0A1F4VD70"/>
<dbReference type="InterPro" id="IPR029063">
    <property type="entry name" value="SAM-dependent_MTases_sf"/>
</dbReference>
<evidence type="ECO:0000259" key="1">
    <source>
        <dbReference type="Pfam" id="PF13847"/>
    </source>
</evidence>
<dbReference type="EMBL" id="MEVI01000003">
    <property type="protein sequence ID" value="OGC55097.1"/>
    <property type="molecule type" value="Genomic_DNA"/>
</dbReference>
<comment type="caution">
    <text evidence="2">The sequence shown here is derived from an EMBL/GenBank/DDBJ whole genome shotgun (WGS) entry which is preliminary data.</text>
</comment>
<feature type="domain" description="Methyltransferase" evidence="1">
    <location>
        <begin position="65"/>
        <end position="167"/>
    </location>
</feature>
<dbReference type="Pfam" id="PF13847">
    <property type="entry name" value="Methyltransf_31"/>
    <property type="match status" value="1"/>
</dbReference>
<dbReference type="GO" id="GO:0008757">
    <property type="term" value="F:S-adenosylmethionine-dependent methyltransferase activity"/>
    <property type="evidence" value="ECO:0007669"/>
    <property type="project" value="InterPro"/>
</dbReference>
<dbReference type="CDD" id="cd02440">
    <property type="entry name" value="AdoMet_MTases"/>
    <property type="match status" value="1"/>
</dbReference>
<dbReference type="InterPro" id="IPR025714">
    <property type="entry name" value="Methyltranfer_dom"/>
</dbReference>
<accession>A0A1F4VD70</accession>
<protein>
    <recommendedName>
        <fullName evidence="1">Methyltransferase domain-containing protein</fullName>
    </recommendedName>
</protein>
<dbReference type="Proteomes" id="UP000176504">
    <property type="component" value="Unassembled WGS sequence"/>
</dbReference>